<dbReference type="OrthoDB" id="4123258at2"/>
<dbReference type="Proteomes" id="UP000430345">
    <property type="component" value="Unassembled WGS sequence"/>
</dbReference>
<proteinExistence type="predicted"/>
<organism evidence="2 3">
    <name type="scientific">Clostridium tarantellae</name>
    <dbReference type="NCBI Taxonomy" id="39493"/>
    <lineage>
        <taxon>Bacteria</taxon>
        <taxon>Bacillati</taxon>
        <taxon>Bacillota</taxon>
        <taxon>Clostridia</taxon>
        <taxon>Eubacteriales</taxon>
        <taxon>Clostridiaceae</taxon>
        <taxon>Clostridium</taxon>
    </lineage>
</organism>
<protein>
    <submittedName>
        <fullName evidence="2">TerD family protein</fullName>
    </submittedName>
</protein>
<dbReference type="InterPro" id="IPR003325">
    <property type="entry name" value="TerD"/>
</dbReference>
<dbReference type="Gene3D" id="2.60.60.30">
    <property type="entry name" value="sav2460 like domains"/>
    <property type="match status" value="1"/>
</dbReference>
<sequence>MIGALNLQKNDVLDLTKKNPSLKNVVLAAGWDVTKKGFFGFGHECDIDLVAFLLNKDGKMINKKSGVIYFANKTGNGILLHGDNLTGEGDGDDEKISVSLNKLPISCDKVIFATVIYEAKKRKQSFSQVKNAYVRLLDKDKGESEICRYNLTQDGGEGTALLFAQLQKNNNDWQFKALGELVTASLGDLIKIYE</sequence>
<comment type="caution">
    <text evidence="2">The sequence shown here is derived from an EMBL/GenBank/DDBJ whole genome shotgun (WGS) entry which is preliminary data.</text>
</comment>
<keyword evidence="3" id="KW-1185">Reference proteome</keyword>
<reference evidence="2 3" key="1">
    <citation type="submission" date="2019-10" db="EMBL/GenBank/DDBJ databases">
        <title>The Genome Sequence of Clostridium tarantellae Isolated from Fish Brain.</title>
        <authorList>
            <person name="Bano L."/>
            <person name="Kiel M."/>
            <person name="Sales G."/>
            <person name="Doxey A.C."/>
            <person name="Mansfield M.J."/>
            <person name="Schiavone M."/>
            <person name="Rossetto O."/>
            <person name="Pirazzini M."/>
            <person name="Dobrindt U."/>
            <person name="Montecucco C."/>
        </authorList>
    </citation>
    <scope>NUCLEOTIDE SEQUENCE [LARGE SCALE GENOMIC DNA]</scope>
    <source>
        <strain evidence="2 3">DSM 3997</strain>
    </source>
</reference>
<dbReference type="RefSeq" id="WP_152887867.1">
    <property type="nucleotide sequence ID" value="NZ_WHJC01000025.1"/>
</dbReference>
<evidence type="ECO:0000313" key="2">
    <source>
        <dbReference type="EMBL" id="MPQ42863.1"/>
    </source>
</evidence>
<evidence type="ECO:0000259" key="1">
    <source>
        <dbReference type="Pfam" id="PF02342"/>
    </source>
</evidence>
<dbReference type="PANTHER" id="PTHR32097:SF17">
    <property type="entry name" value="CAMP-BINDING PROTEIN 1-RELATED"/>
    <property type="match status" value="1"/>
</dbReference>
<dbReference type="InterPro" id="IPR051324">
    <property type="entry name" value="Stress/Tellurium_Resist"/>
</dbReference>
<gene>
    <name evidence="2" type="ORF">GBZ86_03725</name>
</gene>
<name>A0A6I1MJH8_9CLOT</name>
<dbReference type="Pfam" id="PF02342">
    <property type="entry name" value="TerD"/>
    <property type="match status" value="1"/>
</dbReference>
<evidence type="ECO:0000313" key="3">
    <source>
        <dbReference type="Proteomes" id="UP000430345"/>
    </source>
</evidence>
<accession>A0A6I1MJH8</accession>
<dbReference type="CDD" id="cd06974">
    <property type="entry name" value="TerD_like"/>
    <property type="match status" value="1"/>
</dbReference>
<feature type="domain" description="TerD" evidence="1">
    <location>
        <begin position="5"/>
        <end position="193"/>
    </location>
</feature>
<dbReference type="AlphaFoldDB" id="A0A6I1MJH8"/>
<dbReference type="EMBL" id="WHJC01000025">
    <property type="protein sequence ID" value="MPQ42863.1"/>
    <property type="molecule type" value="Genomic_DNA"/>
</dbReference>
<dbReference type="PANTHER" id="PTHR32097">
    <property type="entry name" value="CAMP-BINDING PROTEIN 1-RELATED"/>
    <property type="match status" value="1"/>
</dbReference>